<dbReference type="InParanoid" id="A0A1W4XC06"/>
<dbReference type="GeneID" id="108740158"/>
<reference evidence="13" key="1">
    <citation type="submission" date="2025-08" db="UniProtKB">
        <authorList>
            <consortium name="RefSeq"/>
        </authorList>
    </citation>
    <scope>IDENTIFICATION</scope>
    <source>
        <tissue evidence="13">Entire body</tissue>
    </source>
</reference>
<dbReference type="AlphaFoldDB" id="A0A1W4XC06"/>
<evidence type="ECO:0000256" key="6">
    <source>
        <dbReference type="ARBA" id="ARBA00022781"/>
    </source>
</evidence>
<comment type="similarity">
    <text evidence="2">Belongs to the otopetrin family.</text>
</comment>
<feature type="transmembrane region" description="Helical" evidence="11">
    <location>
        <begin position="605"/>
        <end position="625"/>
    </location>
</feature>
<keyword evidence="12" id="KW-1185">Reference proteome</keyword>
<dbReference type="PANTHER" id="PTHR21522:SF58">
    <property type="entry name" value="AGAP000074-PA"/>
    <property type="match status" value="1"/>
</dbReference>
<keyword evidence="9 11" id="KW-0472">Membrane</keyword>
<evidence type="ECO:0000256" key="4">
    <source>
        <dbReference type="ARBA" id="ARBA00022475"/>
    </source>
</evidence>
<feature type="transmembrane region" description="Helical" evidence="11">
    <location>
        <begin position="346"/>
        <end position="368"/>
    </location>
</feature>
<evidence type="ECO:0000256" key="10">
    <source>
        <dbReference type="ARBA" id="ARBA00023303"/>
    </source>
</evidence>
<dbReference type="GO" id="GO:0015252">
    <property type="term" value="F:proton channel activity"/>
    <property type="evidence" value="ECO:0007669"/>
    <property type="project" value="InterPro"/>
</dbReference>
<name>A0A1W4XC06_AGRPL</name>
<gene>
    <name evidence="13" type="primary">LOC108740158</name>
</gene>
<dbReference type="InterPro" id="IPR004878">
    <property type="entry name" value="Otopetrin"/>
</dbReference>
<evidence type="ECO:0000256" key="11">
    <source>
        <dbReference type="SAM" id="Phobius"/>
    </source>
</evidence>
<evidence type="ECO:0000256" key="5">
    <source>
        <dbReference type="ARBA" id="ARBA00022692"/>
    </source>
</evidence>
<evidence type="ECO:0000256" key="7">
    <source>
        <dbReference type="ARBA" id="ARBA00022989"/>
    </source>
</evidence>
<dbReference type="PANTHER" id="PTHR21522">
    <property type="entry name" value="PROTON CHANNEL OTOP"/>
    <property type="match status" value="1"/>
</dbReference>
<feature type="transmembrane region" description="Helical" evidence="11">
    <location>
        <begin position="380"/>
        <end position="402"/>
    </location>
</feature>
<feature type="transmembrane region" description="Helical" evidence="11">
    <location>
        <begin position="306"/>
        <end position="334"/>
    </location>
</feature>
<keyword evidence="7 11" id="KW-1133">Transmembrane helix</keyword>
<sequence>MPPGNKENEPNITENYHVNSINNDVDYDAGDDNGFDSPGVTLRRNFKFDTDLAGSNPNNETNKLYQRCKCATNSCPSTPSRPHSSMSMHNASAKKKVLPRNGNVLLQVVLPPGLHRSATNPENIFSHSATSNDTFMDQPDNFYRVQPSSAFERELSVISSQAKRLGSEHSTNYQTSSPKEKDQMFRGSLSLVLSCAYGLLIVVSSSIVYIHDVFQDVSPLYEILTFYLILVAAAYLVFLVIDIRIYLNQKNKYIDVLKKEEINEIQLQEYPEGALHFTVPLPENSMSTKPLPHNYCFVRGRHSELLYLKIGATAFCLGHLIHSVVILVYQFIYISDGGDDYFECGSVSTLIMDIIYPCYSLVLLFFIFKYANIIINRHTVLARFGLMHCIASSLSFWIWTIIKETANLLRAKQSYNDYNKNSMSDTEDRHFTFPKIAYSLDKSVDKQPMLSHAKCDSEVFNDIYTSVSPYLYPFSVEFSILAVGVLMMVYMNIAECKRYQDEENSQECHNYLEESEESNIVIHLDCHSSSKGLFFGIIAFIISANSVILFFVVMNNESLVYTTKQINTTTEGLIGLAMLIVSILAYEKIRKLDVNPHGLTPLDDILLFICLPAFFAYFLLSLYPMIYYGNILYSISLFIEITQVLIQTPLIVDGLRRCSNDRELRKTKPGRELMMFLIIANVAIWINETFTYKGDSDERYDYYGTTKWVIGGHIALPLKMFYRFHSSVCLVDIWKYAYEPSKGH</sequence>
<organism evidence="12 13">
    <name type="scientific">Agrilus planipennis</name>
    <name type="common">Emerald ash borer</name>
    <name type="synonym">Agrilus marcopoli</name>
    <dbReference type="NCBI Taxonomy" id="224129"/>
    <lineage>
        <taxon>Eukaryota</taxon>
        <taxon>Metazoa</taxon>
        <taxon>Ecdysozoa</taxon>
        <taxon>Arthropoda</taxon>
        <taxon>Hexapoda</taxon>
        <taxon>Insecta</taxon>
        <taxon>Pterygota</taxon>
        <taxon>Neoptera</taxon>
        <taxon>Endopterygota</taxon>
        <taxon>Coleoptera</taxon>
        <taxon>Polyphaga</taxon>
        <taxon>Elateriformia</taxon>
        <taxon>Buprestoidea</taxon>
        <taxon>Buprestidae</taxon>
        <taxon>Agrilinae</taxon>
        <taxon>Agrilus</taxon>
    </lineage>
</organism>
<keyword evidence="10" id="KW-0407">Ion channel</keyword>
<keyword evidence="8" id="KW-0406">Ion transport</keyword>
<keyword evidence="4" id="KW-1003">Cell membrane</keyword>
<dbReference type="Pfam" id="PF03189">
    <property type="entry name" value="Otopetrin"/>
    <property type="match status" value="1"/>
</dbReference>
<feature type="transmembrane region" description="Helical" evidence="11">
    <location>
        <begin position="189"/>
        <end position="211"/>
    </location>
</feature>
<evidence type="ECO:0000256" key="9">
    <source>
        <dbReference type="ARBA" id="ARBA00023136"/>
    </source>
</evidence>
<evidence type="ECO:0000256" key="8">
    <source>
        <dbReference type="ARBA" id="ARBA00023065"/>
    </source>
</evidence>
<feature type="transmembrane region" description="Helical" evidence="11">
    <location>
        <begin position="533"/>
        <end position="554"/>
    </location>
</feature>
<proteinExistence type="inferred from homology"/>
<dbReference type="KEGG" id="apln:108740158"/>
<feature type="transmembrane region" description="Helical" evidence="11">
    <location>
        <begin position="673"/>
        <end position="692"/>
    </location>
</feature>
<dbReference type="GO" id="GO:0005886">
    <property type="term" value="C:plasma membrane"/>
    <property type="evidence" value="ECO:0007669"/>
    <property type="project" value="UniProtKB-SubCell"/>
</dbReference>
<evidence type="ECO:0000256" key="1">
    <source>
        <dbReference type="ARBA" id="ARBA00004651"/>
    </source>
</evidence>
<evidence type="ECO:0000256" key="2">
    <source>
        <dbReference type="ARBA" id="ARBA00006513"/>
    </source>
</evidence>
<evidence type="ECO:0000256" key="3">
    <source>
        <dbReference type="ARBA" id="ARBA00022448"/>
    </source>
</evidence>
<keyword evidence="5 11" id="KW-0812">Transmembrane</keyword>
<evidence type="ECO:0000313" key="13">
    <source>
        <dbReference type="RefSeq" id="XP_018329870.1"/>
    </source>
</evidence>
<dbReference type="RefSeq" id="XP_018329870.1">
    <property type="nucleotide sequence ID" value="XM_018474368.1"/>
</dbReference>
<comment type="subcellular location">
    <subcellularLocation>
        <location evidence="1">Cell membrane</location>
        <topology evidence="1">Multi-pass membrane protein</topology>
    </subcellularLocation>
</comment>
<accession>A0A1W4XC06</accession>
<dbReference type="Proteomes" id="UP000192223">
    <property type="component" value="Unplaced"/>
</dbReference>
<dbReference type="OrthoDB" id="6429739at2759"/>
<keyword evidence="3" id="KW-0813">Transport</keyword>
<keyword evidence="6" id="KW-0375">Hydrogen ion transport</keyword>
<feature type="transmembrane region" description="Helical" evidence="11">
    <location>
        <begin position="470"/>
        <end position="490"/>
    </location>
</feature>
<feature type="transmembrane region" description="Helical" evidence="11">
    <location>
        <begin position="631"/>
        <end position="652"/>
    </location>
</feature>
<protein>
    <submittedName>
        <fullName evidence="13">Proton channel OtopLc-like</fullName>
    </submittedName>
</protein>
<feature type="transmembrane region" description="Helical" evidence="11">
    <location>
        <begin position="223"/>
        <end position="247"/>
    </location>
</feature>
<evidence type="ECO:0000313" key="12">
    <source>
        <dbReference type="Proteomes" id="UP000192223"/>
    </source>
</evidence>
<feature type="transmembrane region" description="Helical" evidence="11">
    <location>
        <begin position="566"/>
        <end position="585"/>
    </location>
</feature>